<sequence length="203" mass="23145">MSISELNIDVFRSINDVGKTYHAIEPVAVFMAEYMLYVLILGMVVYWFTRSDQNRMMMIQGVFAVVLAEVLGKIAGKLYSHYQPFAELPNVNKLVEHEVDNAFPSDHSIIFFTICITIWLVRKREGWIWLAVAVAVGISRIMVGVHYPGDVLTGALLGLISALIMHWLVPRLAFIKTLLAQYEKIEQKILPLKPKSEGKYRNF</sequence>
<reference evidence="3 4" key="1">
    <citation type="submission" date="2017-07" db="EMBL/GenBank/DDBJ databases">
        <title>The complete genome sequence of Bacillus mesonae strain H20-5, an efficient strain improving plant abiotic stress resistance.</title>
        <authorList>
            <person name="Kim S.Y."/>
            <person name="Song H."/>
            <person name="Sang M.K."/>
            <person name="Weon H.-Y."/>
            <person name="Song J."/>
        </authorList>
    </citation>
    <scope>NUCLEOTIDE SEQUENCE [LARGE SCALE GENOMIC DNA]</scope>
    <source>
        <strain evidence="3 4">H20-5</strain>
    </source>
</reference>
<name>A0A3T0HSF9_9BACI</name>
<dbReference type="GO" id="GO:0005886">
    <property type="term" value="C:plasma membrane"/>
    <property type="evidence" value="ECO:0007669"/>
    <property type="project" value="InterPro"/>
</dbReference>
<dbReference type="RefSeq" id="WP_127484562.1">
    <property type="nucleotide sequence ID" value="NZ_CP022572.1"/>
</dbReference>
<dbReference type="EMBL" id="CP022572">
    <property type="protein sequence ID" value="AZU60049.1"/>
    <property type="molecule type" value="Genomic_DNA"/>
</dbReference>
<gene>
    <name evidence="3" type="ORF">CHR53_01465</name>
</gene>
<feature type="transmembrane region" description="Helical" evidence="1">
    <location>
        <begin position="151"/>
        <end position="169"/>
    </location>
</feature>
<evidence type="ECO:0000259" key="2">
    <source>
        <dbReference type="SMART" id="SM00014"/>
    </source>
</evidence>
<feature type="domain" description="Phosphatidic acid phosphatase type 2/haloperoxidase" evidence="2">
    <location>
        <begin position="61"/>
        <end position="166"/>
    </location>
</feature>
<dbReference type="SMART" id="SM00014">
    <property type="entry name" value="acidPPc"/>
    <property type="match status" value="1"/>
</dbReference>
<dbReference type="AlphaFoldDB" id="A0A3T0HSF9"/>
<evidence type="ECO:0000256" key="1">
    <source>
        <dbReference type="SAM" id="Phobius"/>
    </source>
</evidence>
<keyword evidence="1" id="KW-0812">Transmembrane</keyword>
<dbReference type="PANTHER" id="PTHR14969">
    <property type="entry name" value="SPHINGOSINE-1-PHOSPHATE PHOSPHOHYDROLASE"/>
    <property type="match status" value="1"/>
</dbReference>
<evidence type="ECO:0000313" key="3">
    <source>
        <dbReference type="EMBL" id="AZU60049.1"/>
    </source>
</evidence>
<proteinExistence type="predicted"/>
<dbReference type="OrthoDB" id="9789113at2"/>
<dbReference type="STRING" id="1193713.GCA_001636315_02846"/>
<feature type="transmembrane region" description="Helical" evidence="1">
    <location>
        <begin position="27"/>
        <end position="49"/>
    </location>
</feature>
<dbReference type="InterPro" id="IPR036938">
    <property type="entry name" value="PAP2/HPO_sf"/>
</dbReference>
<dbReference type="Proteomes" id="UP000282892">
    <property type="component" value="Chromosome"/>
</dbReference>
<dbReference type="InterPro" id="IPR033879">
    <property type="entry name" value="UPP_Pase"/>
</dbReference>
<dbReference type="KEGG" id="nmk:CHR53_01465"/>
<dbReference type="CDD" id="cd03385">
    <property type="entry name" value="PAP2_BcrC_like"/>
    <property type="match status" value="1"/>
</dbReference>
<dbReference type="GO" id="GO:0050380">
    <property type="term" value="F:undecaprenyl-diphosphatase activity"/>
    <property type="evidence" value="ECO:0007669"/>
    <property type="project" value="InterPro"/>
</dbReference>
<feature type="transmembrane region" description="Helical" evidence="1">
    <location>
        <begin position="127"/>
        <end position="145"/>
    </location>
</feature>
<dbReference type="Gene3D" id="1.20.144.10">
    <property type="entry name" value="Phosphatidic acid phosphatase type 2/haloperoxidase"/>
    <property type="match status" value="1"/>
</dbReference>
<keyword evidence="1" id="KW-0472">Membrane</keyword>
<dbReference type="SUPFAM" id="SSF48317">
    <property type="entry name" value="Acid phosphatase/Vanadium-dependent haloperoxidase"/>
    <property type="match status" value="1"/>
</dbReference>
<dbReference type="PANTHER" id="PTHR14969:SF13">
    <property type="entry name" value="AT30094P"/>
    <property type="match status" value="1"/>
</dbReference>
<keyword evidence="4" id="KW-1185">Reference proteome</keyword>
<organism evidence="3 4">
    <name type="scientific">Neobacillus mesonae</name>
    <dbReference type="NCBI Taxonomy" id="1193713"/>
    <lineage>
        <taxon>Bacteria</taxon>
        <taxon>Bacillati</taxon>
        <taxon>Bacillota</taxon>
        <taxon>Bacilli</taxon>
        <taxon>Bacillales</taxon>
        <taxon>Bacillaceae</taxon>
        <taxon>Neobacillus</taxon>
    </lineage>
</organism>
<keyword evidence="1" id="KW-1133">Transmembrane helix</keyword>
<dbReference type="Pfam" id="PF01569">
    <property type="entry name" value="PAP2"/>
    <property type="match status" value="1"/>
</dbReference>
<evidence type="ECO:0000313" key="4">
    <source>
        <dbReference type="Proteomes" id="UP000282892"/>
    </source>
</evidence>
<protein>
    <submittedName>
        <fullName evidence="3">Undecaprenyl-diphosphatase</fullName>
    </submittedName>
</protein>
<accession>A0A3T0HSF9</accession>
<dbReference type="InterPro" id="IPR000326">
    <property type="entry name" value="PAP2/HPO"/>
</dbReference>